<dbReference type="Gene3D" id="3.30.2140.10">
    <property type="entry name" value="Arylamine N-acetyltransferase"/>
    <property type="match status" value="1"/>
</dbReference>
<dbReference type="InterPro" id="IPR038765">
    <property type="entry name" value="Papain-like_cys_pep_sf"/>
</dbReference>
<comment type="caution">
    <text evidence="3">The sequence shown here is derived from an EMBL/GenBank/DDBJ whole genome shotgun (WGS) entry which is preliminary data.</text>
</comment>
<gene>
    <name evidence="3" type="ORF">ACS04_16660</name>
</gene>
<keyword evidence="4" id="KW-1185">Reference proteome</keyword>
<dbReference type="Pfam" id="PF00797">
    <property type="entry name" value="Acetyltransf_2"/>
    <property type="match status" value="1"/>
</dbReference>
<dbReference type="PANTHER" id="PTHR11786">
    <property type="entry name" value="N-HYDROXYARYLAMINE O-ACETYLTRANSFERASE"/>
    <property type="match status" value="1"/>
</dbReference>
<protein>
    <submittedName>
        <fullName evidence="3">Acetyltransferase</fullName>
    </submittedName>
</protein>
<dbReference type="AlphaFoldDB" id="A0A0J6XPI2"/>
<dbReference type="STRING" id="66430.ACS04_16660"/>
<proteinExistence type="inferred from homology"/>
<sequence length="267" mass="29700">MIDNGLATAYLARIGASRPAKADLASLSELTERHVLTVPFENLDYHLGQEIHLDERAVEKIVHQGRGGACYEVNPAFGLLLEALGFQVEILSARVHRPGGLGAPLGHLMLRVTVDGSAYLVDVGFRRNARRPLLLGTPEVQYDPQGAFAFGPEQQGEFDLFLDGEPMYRVDGRARELGEFRPSLWWFRTCPDSPFMQDVFCSLPTVEGRITLKGHTLTKRVHGEFTVEHLADDTEVFEAYHKHFGMTLDRLPVEPVRPQGTPGIAVE</sequence>
<dbReference type="PATRIC" id="fig|66430.4.peg.6021"/>
<organism evidence="3 4">
    <name type="scientific">Streptomyces roseus</name>
    <dbReference type="NCBI Taxonomy" id="66430"/>
    <lineage>
        <taxon>Bacteria</taxon>
        <taxon>Bacillati</taxon>
        <taxon>Actinomycetota</taxon>
        <taxon>Actinomycetes</taxon>
        <taxon>Kitasatosporales</taxon>
        <taxon>Streptomycetaceae</taxon>
        <taxon>Streptomyces</taxon>
    </lineage>
</organism>
<dbReference type="EMBL" id="LFML01000063">
    <property type="protein sequence ID" value="KMO96668.1"/>
    <property type="molecule type" value="Genomic_DNA"/>
</dbReference>
<dbReference type="PANTHER" id="PTHR11786:SF0">
    <property type="entry name" value="ARYLAMINE N-ACETYLTRANSFERASE 4-RELATED"/>
    <property type="match status" value="1"/>
</dbReference>
<evidence type="ECO:0000313" key="4">
    <source>
        <dbReference type="Proteomes" id="UP000035932"/>
    </source>
</evidence>
<dbReference type="OrthoDB" id="7181050at2"/>
<keyword evidence="3" id="KW-0808">Transferase</keyword>
<evidence type="ECO:0000313" key="3">
    <source>
        <dbReference type="EMBL" id="KMO96668.1"/>
    </source>
</evidence>
<evidence type="ECO:0000256" key="1">
    <source>
        <dbReference type="ARBA" id="ARBA00006547"/>
    </source>
</evidence>
<name>A0A0J6XPI2_9ACTN</name>
<dbReference type="RefSeq" id="WP_048477412.1">
    <property type="nucleotide sequence ID" value="NZ_JBIRUD010000016.1"/>
</dbReference>
<comment type="similarity">
    <text evidence="1 2">Belongs to the arylamine N-acetyltransferase family.</text>
</comment>
<dbReference type="GO" id="GO:0016407">
    <property type="term" value="F:acetyltransferase activity"/>
    <property type="evidence" value="ECO:0007669"/>
    <property type="project" value="InterPro"/>
</dbReference>
<dbReference type="Proteomes" id="UP000035932">
    <property type="component" value="Unassembled WGS sequence"/>
</dbReference>
<dbReference type="InterPro" id="IPR001447">
    <property type="entry name" value="Arylamine_N-AcTrfase"/>
</dbReference>
<dbReference type="Gene3D" id="2.40.128.150">
    <property type="entry name" value="Cysteine proteinases"/>
    <property type="match status" value="1"/>
</dbReference>
<accession>A0A0J6XPI2</accession>
<dbReference type="PRINTS" id="PR01543">
    <property type="entry name" value="ANATRNSFRASE"/>
</dbReference>
<reference evidence="3 4" key="1">
    <citation type="submission" date="2015-06" db="EMBL/GenBank/DDBJ databases">
        <title>Recapitulation of the evolution of biosynthetic gene clusters reveals hidden chemical diversity on bacterial genomes.</title>
        <authorList>
            <person name="Cruz-Morales P."/>
            <person name="Martinez-Guerrero C."/>
            <person name="Morales-Escalante M.A."/>
            <person name="Yanez-Guerra L.A."/>
            <person name="Kopp J.F."/>
            <person name="Feldmann J."/>
            <person name="Ramos-Aboites H.E."/>
            <person name="Barona-Gomez F."/>
        </authorList>
    </citation>
    <scope>NUCLEOTIDE SEQUENCE [LARGE SCALE GENOMIC DNA]</scope>
    <source>
        <strain evidence="3 4">ATCC 31245</strain>
    </source>
</reference>
<dbReference type="SUPFAM" id="SSF54001">
    <property type="entry name" value="Cysteine proteinases"/>
    <property type="match status" value="1"/>
</dbReference>
<evidence type="ECO:0000256" key="2">
    <source>
        <dbReference type="RuleBase" id="RU003452"/>
    </source>
</evidence>